<dbReference type="EMBL" id="ASQP01000469">
    <property type="protein sequence ID" value="OMI34480.1"/>
    <property type="molecule type" value="Genomic_DNA"/>
</dbReference>
<feature type="transmembrane region" description="Helical" evidence="1">
    <location>
        <begin position="158"/>
        <end position="177"/>
    </location>
</feature>
<keyword evidence="1" id="KW-0472">Membrane</keyword>
<feature type="domain" description="Phosphatidic acid phosphatase type 2/haloperoxidase" evidence="2">
    <location>
        <begin position="88"/>
        <end position="204"/>
    </location>
</feature>
<dbReference type="Pfam" id="PF01569">
    <property type="entry name" value="PAP2"/>
    <property type="match status" value="1"/>
</dbReference>
<feature type="transmembrane region" description="Helical" evidence="1">
    <location>
        <begin position="189"/>
        <end position="207"/>
    </location>
</feature>
<feature type="transmembrane region" description="Helical" evidence="1">
    <location>
        <begin position="128"/>
        <end position="151"/>
    </location>
</feature>
<dbReference type="InterPro" id="IPR036938">
    <property type="entry name" value="PAP2/HPO_sf"/>
</dbReference>
<dbReference type="Proteomes" id="UP000186168">
    <property type="component" value="Unassembled WGS sequence"/>
</dbReference>
<proteinExistence type="predicted"/>
<evidence type="ECO:0000313" key="3">
    <source>
        <dbReference type="EMBL" id="OMI34480.1"/>
    </source>
</evidence>
<dbReference type="RefSeq" id="WP_065966520.1">
    <property type="nucleotide sequence ID" value="NZ_ASQP01000469.1"/>
</dbReference>
<dbReference type="InterPro" id="IPR000326">
    <property type="entry name" value="PAP2/HPO"/>
</dbReference>
<organism evidence="3 4">
    <name type="scientific">Streptomyces sparsogenes DSM 40356</name>
    <dbReference type="NCBI Taxonomy" id="1331668"/>
    <lineage>
        <taxon>Bacteria</taxon>
        <taxon>Bacillati</taxon>
        <taxon>Actinomycetota</taxon>
        <taxon>Actinomycetes</taxon>
        <taxon>Kitasatosporales</taxon>
        <taxon>Streptomycetaceae</taxon>
        <taxon>Streptomyces</taxon>
    </lineage>
</organism>
<evidence type="ECO:0000256" key="1">
    <source>
        <dbReference type="SAM" id="Phobius"/>
    </source>
</evidence>
<dbReference type="PANTHER" id="PTHR14969:SF13">
    <property type="entry name" value="AT30094P"/>
    <property type="match status" value="1"/>
</dbReference>
<reference evidence="3 4" key="1">
    <citation type="submission" date="2013-05" db="EMBL/GenBank/DDBJ databases">
        <title>Genome sequence of Streptomyces sparsogenes DSM 40356.</title>
        <authorList>
            <person name="Coyne S."/>
            <person name="Seebeck F.P."/>
        </authorList>
    </citation>
    <scope>NUCLEOTIDE SEQUENCE [LARGE SCALE GENOMIC DNA]</scope>
    <source>
        <strain evidence="3 4">DSM 40356</strain>
    </source>
</reference>
<gene>
    <name evidence="3" type="ORF">SPAR_36891</name>
</gene>
<dbReference type="GeneID" id="96746603"/>
<name>A0A1R1S869_9ACTN</name>
<comment type="caution">
    <text evidence="3">The sequence shown here is derived from an EMBL/GenBank/DDBJ whole genome shotgun (WGS) entry which is preliminary data.</text>
</comment>
<feature type="transmembrane region" description="Helical" evidence="1">
    <location>
        <begin position="64"/>
        <end position="83"/>
    </location>
</feature>
<feature type="transmembrane region" description="Helical" evidence="1">
    <location>
        <begin position="12"/>
        <end position="30"/>
    </location>
</feature>
<evidence type="ECO:0000313" key="4">
    <source>
        <dbReference type="Proteomes" id="UP000186168"/>
    </source>
</evidence>
<dbReference type="Gene3D" id="1.20.144.10">
    <property type="entry name" value="Phosphatidic acid phosphatase type 2/haloperoxidase"/>
    <property type="match status" value="2"/>
</dbReference>
<keyword evidence="1" id="KW-0812">Transmembrane</keyword>
<dbReference type="AlphaFoldDB" id="A0A1R1S869"/>
<dbReference type="SUPFAM" id="SSF48317">
    <property type="entry name" value="Acid phosphatase/Vanadium-dependent haloperoxidase"/>
    <property type="match status" value="1"/>
</dbReference>
<accession>A0A1R1S869</accession>
<feature type="transmembrane region" description="Helical" evidence="1">
    <location>
        <begin position="90"/>
        <end position="108"/>
    </location>
</feature>
<dbReference type="SMART" id="SM00014">
    <property type="entry name" value="acidPPc"/>
    <property type="match status" value="1"/>
</dbReference>
<dbReference type="PANTHER" id="PTHR14969">
    <property type="entry name" value="SPHINGOSINE-1-PHOSPHATE PHOSPHOHYDROLASE"/>
    <property type="match status" value="1"/>
</dbReference>
<protein>
    <submittedName>
        <fullName evidence="3">Putative integral membrane protein</fullName>
    </submittedName>
</protein>
<sequence>MHLVKLPAVRAAAVLAALFVVLLVLVVTGWRPMEDADQDIAGALHRTAVTHHGLTGVNRVLTDWVWDPWMMRLGMALMAGWLLWRRETLLAMWVVATAALGTALQQGVKAAVGRERPHWRNPVDSAHYAAFPSGHALTATVAFGLLLWVMARRGARAVWLRIVGLLAVVSVAGVGFTRVYLGVHWPTDVLAGWLLGAALVCAAVAAYPGPAAGEAGADQPAREAPASPR</sequence>
<keyword evidence="4" id="KW-1185">Reference proteome</keyword>
<evidence type="ECO:0000259" key="2">
    <source>
        <dbReference type="SMART" id="SM00014"/>
    </source>
</evidence>
<keyword evidence="1" id="KW-1133">Transmembrane helix</keyword>
<dbReference type="STRING" id="67365.GCA_001704635_01654"/>
<dbReference type="CDD" id="cd03392">
    <property type="entry name" value="PAP2_like_2"/>
    <property type="match status" value="1"/>
</dbReference>